<comment type="caution">
    <text evidence="2">The sequence shown here is derived from an EMBL/GenBank/DDBJ whole genome shotgun (WGS) entry which is preliminary data.</text>
</comment>
<sequence>MGIIIHQGNVFIILVVAACMVLFGGLSLRDLYKDFIEAKKERHLTIWVIFEILFEFLTPTNATWLIIFIAGLLTLIALSIEFFRTILG</sequence>
<evidence type="ECO:0000313" key="2">
    <source>
        <dbReference type="EMBL" id="MBD0384394.1"/>
    </source>
</evidence>
<keyword evidence="1" id="KW-0472">Membrane</keyword>
<evidence type="ECO:0000256" key="1">
    <source>
        <dbReference type="SAM" id="Phobius"/>
    </source>
</evidence>
<keyword evidence="1" id="KW-0812">Transmembrane</keyword>
<organism evidence="2 3">
    <name type="scientific">Paenibacillus sedimenti</name>
    <dbReference type="NCBI Taxonomy" id="2770274"/>
    <lineage>
        <taxon>Bacteria</taxon>
        <taxon>Bacillati</taxon>
        <taxon>Bacillota</taxon>
        <taxon>Bacilli</taxon>
        <taxon>Bacillales</taxon>
        <taxon>Paenibacillaceae</taxon>
        <taxon>Paenibacillus</taxon>
    </lineage>
</organism>
<reference evidence="2" key="1">
    <citation type="submission" date="2020-09" db="EMBL/GenBank/DDBJ databases">
        <title>Draft Genome Sequence of Paenibacillus sp. WST5.</title>
        <authorList>
            <person name="Bao Z."/>
        </authorList>
    </citation>
    <scope>NUCLEOTIDE SEQUENCE</scope>
    <source>
        <strain evidence="2">WST5</strain>
    </source>
</reference>
<dbReference type="EMBL" id="JACVVD010000019">
    <property type="protein sequence ID" value="MBD0384394.1"/>
    <property type="molecule type" value="Genomic_DNA"/>
</dbReference>
<name>A0A926KUI7_9BACL</name>
<dbReference type="AlphaFoldDB" id="A0A926KUI7"/>
<gene>
    <name evidence="2" type="ORF">ICC18_30595</name>
</gene>
<proteinExistence type="predicted"/>
<feature type="transmembrane region" description="Helical" evidence="1">
    <location>
        <begin position="12"/>
        <end position="32"/>
    </location>
</feature>
<evidence type="ECO:0000313" key="3">
    <source>
        <dbReference type="Proteomes" id="UP000650466"/>
    </source>
</evidence>
<dbReference type="Proteomes" id="UP000650466">
    <property type="component" value="Unassembled WGS sequence"/>
</dbReference>
<keyword evidence="1" id="KW-1133">Transmembrane helix</keyword>
<dbReference type="RefSeq" id="WP_188178171.1">
    <property type="nucleotide sequence ID" value="NZ_JACVVD010000019.1"/>
</dbReference>
<keyword evidence="3" id="KW-1185">Reference proteome</keyword>
<feature type="transmembrane region" description="Helical" evidence="1">
    <location>
        <begin position="66"/>
        <end position="87"/>
    </location>
</feature>
<accession>A0A926KUI7</accession>
<protein>
    <submittedName>
        <fullName evidence="2">Uncharacterized protein</fullName>
    </submittedName>
</protein>